<feature type="compositionally biased region" description="Polar residues" evidence="1">
    <location>
        <begin position="1"/>
        <end position="13"/>
    </location>
</feature>
<name>A0A7J8F060_ROUAE</name>
<reference evidence="2 3" key="1">
    <citation type="journal article" date="2020" name="Nature">
        <title>Six reference-quality genomes reveal evolution of bat adaptations.</title>
        <authorList>
            <person name="Jebb D."/>
            <person name="Huang Z."/>
            <person name="Pippel M."/>
            <person name="Hughes G.M."/>
            <person name="Lavrichenko K."/>
            <person name="Devanna P."/>
            <person name="Winkler S."/>
            <person name="Jermiin L.S."/>
            <person name="Skirmuntt E.C."/>
            <person name="Katzourakis A."/>
            <person name="Burkitt-Gray L."/>
            <person name="Ray D.A."/>
            <person name="Sullivan K.A.M."/>
            <person name="Roscito J.G."/>
            <person name="Kirilenko B.M."/>
            <person name="Davalos L.M."/>
            <person name="Corthals A.P."/>
            <person name="Power M.L."/>
            <person name="Jones G."/>
            <person name="Ransome R.D."/>
            <person name="Dechmann D.K.N."/>
            <person name="Locatelli A.G."/>
            <person name="Puechmaille S.J."/>
            <person name="Fedrigo O."/>
            <person name="Jarvis E.D."/>
            <person name="Hiller M."/>
            <person name="Vernes S.C."/>
            <person name="Myers E.W."/>
            <person name="Teeling E.C."/>
        </authorList>
    </citation>
    <scope>NUCLEOTIDE SEQUENCE [LARGE SCALE GENOMIC DNA]</scope>
    <source>
        <strain evidence="2">MRouAeg1</strain>
        <tissue evidence="2">Muscle</tissue>
    </source>
</reference>
<accession>A0A7J8F060</accession>
<dbReference type="EMBL" id="JACASE010000008">
    <property type="protein sequence ID" value="KAF6440996.1"/>
    <property type="molecule type" value="Genomic_DNA"/>
</dbReference>
<proteinExistence type="predicted"/>
<keyword evidence="3" id="KW-1185">Reference proteome</keyword>
<evidence type="ECO:0000313" key="3">
    <source>
        <dbReference type="Proteomes" id="UP000593571"/>
    </source>
</evidence>
<evidence type="ECO:0000256" key="1">
    <source>
        <dbReference type="SAM" id="MobiDB-lite"/>
    </source>
</evidence>
<comment type="caution">
    <text evidence="2">The sequence shown here is derived from an EMBL/GenBank/DDBJ whole genome shotgun (WGS) entry which is preliminary data.</text>
</comment>
<evidence type="ECO:0000313" key="2">
    <source>
        <dbReference type="EMBL" id="KAF6440996.1"/>
    </source>
</evidence>
<organism evidence="2 3">
    <name type="scientific">Rousettus aegyptiacus</name>
    <name type="common">Egyptian fruit bat</name>
    <name type="synonym">Pteropus aegyptiacus</name>
    <dbReference type="NCBI Taxonomy" id="9407"/>
    <lineage>
        <taxon>Eukaryota</taxon>
        <taxon>Metazoa</taxon>
        <taxon>Chordata</taxon>
        <taxon>Craniata</taxon>
        <taxon>Vertebrata</taxon>
        <taxon>Euteleostomi</taxon>
        <taxon>Mammalia</taxon>
        <taxon>Eutheria</taxon>
        <taxon>Laurasiatheria</taxon>
        <taxon>Chiroptera</taxon>
        <taxon>Yinpterochiroptera</taxon>
        <taxon>Pteropodoidea</taxon>
        <taxon>Pteropodidae</taxon>
        <taxon>Rousettinae</taxon>
        <taxon>Rousettus</taxon>
    </lineage>
</organism>
<feature type="region of interest" description="Disordered" evidence="1">
    <location>
        <begin position="1"/>
        <end position="24"/>
    </location>
</feature>
<dbReference type="AlphaFoldDB" id="A0A7J8F060"/>
<sequence length="158" mass="17341">MSHTVRNAPTTVRSAGPGIGGTRDFWSRERTAEDCQHPPPCAVHQALTKNIADCHVLPGPQPVVANWAHHLQHEGGFLLGFLTTIPHTVRGNQELRVVPLAQTRGTYRSEAGNRQQAFLPHPLSFPCCVLASFLTGCPCQRTWAKSLNCNSQELKNDT</sequence>
<dbReference type="Proteomes" id="UP000593571">
    <property type="component" value="Unassembled WGS sequence"/>
</dbReference>
<protein>
    <submittedName>
        <fullName evidence="2">Uncharacterized protein</fullName>
    </submittedName>
</protein>
<gene>
    <name evidence="2" type="ORF">HJG63_012225</name>
</gene>